<evidence type="ECO:0000313" key="1">
    <source>
        <dbReference type="EMBL" id="JAD63240.1"/>
    </source>
</evidence>
<dbReference type="EMBL" id="GBRH01234655">
    <property type="protein sequence ID" value="JAD63240.1"/>
    <property type="molecule type" value="Transcribed_RNA"/>
</dbReference>
<protein>
    <submittedName>
        <fullName evidence="1">Uncharacterized protein</fullName>
    </submittedName>
</protein>
<proteinExistence type="predicted"/>
<sequence>MAAAASDWGSSV</sequence>
<reference evidence="1" key="1">
    <citation type="submission" date="2014-09" db="EMBL/GenBank/DDBJ databases">
        <authorList>
            <person name="Magalhaes I.L.F."/>
            <person name="Oliveira U."/>
            <person name="Santos F.R."/>
            <person name="Vidigal T.H.D.A."/>
            <person name="Brescovit A.D."/>
            <person name="Santos A.J."/>
        </authorList>
    </citation>
    <scope>NUCLEOTIDE SEQUENCE</scope>
    <source>
        <tissue evidence="1">Shoot tissue taken approximately 20 cm above the soil surface</tissue>
    </source>
</reference>
<name>A0A0A9BPV9_ARUDO</name>
<accession>A0A0A9BPV9</accession>
<reference evidence="1" key="2">
    <citation type="journal article" date="2015" name="Data Brief">
        <title>Shoot transcriptome of the giant reed, Arundo donax.</title>
        <authorList>
            <person name="Barrero R.A."/>
            <person name="Guerrero F.D."/>
            <person name="Moolhuijzen P."/>
            <person name="Goolsby J.A."/>
            <person name="Tidwell J."/>
            <person name="Bellgard S.E."/>
            <person name="Bellgard M.I."/>
        </authorList>
    </citation>
    <scope>NUCLEOTIDE SEQUENCE</scope>
    <source>
        <tissue evidence="1">Shoot tissue taken approximately 20 cm above the soil surface</tissue>
    </source>
</reference>
<organism evidence="1">
    <name type="scientific">Arundo donax</name>
    <name type="common">Giant reed</name>
    <name type="synonym">Donax arundinaceus</name>
    <dbReference type="NCBI Taxonomy" id="35708"/>
    <lineage>
        <taxon>Eukaryota</taxon>
        <taxon>Viridiplantae</taxon>
        <taxon>Streptophyta</taxon>
        <taxon>Embryophyta</taxon>
        <taxon>Tracheophyta</taxon>
        <taxon>Spermatophyta</taxon>
        <taxon>Magnoliopsida</taxon>
        <taxon>Liliopsida</taxon>
        <taxon>Poales</taxon>
        <taxon>Poaceae</taxon>
        <taxon>PACMAD clade</taxon>
        <taxon>Arundinoideae</taxon>
        <taxon>Arundineae</taxon>
        <taxon>Arundo</taxon>
    </lineage>
</organism>